<reference evidence="2" key="1">
    <citation type="journal article" date="2023" name="G3 (Bethesda)">
        <title>A reference genome for the long-term kleptoplast-retaining sea slug Elysia crispata morphotype clarki.</title>
        <authorList>
            <person name="Eastman K.E."/>
            <person name="Pendleton A.L."/>
            <person name="Shaikh M.A."/>
            <person name="Suttiyut T."/>
            <person name="Ogas R."/>
            <person name="Tomko P."/>
            <person name="Gavelis G."/>
            <person name="Widhalm J.R."/>
            <person name="Wisecaver J.H."/>
        </authorList>
    </citation>
    <scope>NUCLEOTIDE SEQUENCE</scope>
    <source>
        <strain evidence="2">ECLA1</strain>
    </source>
</reference>
<organism evidence="2 3">
    <name type="scientific">Elysia crispata</name>
    <name type="common">lettuce slug</name>
    <dbReference type="NCBI Taxonomy" id="231223"/>
    <lineage>
        <taxon>Eukaryota</taxon>
        <taxon>Metazoa</taxon>
        <taxon>Spiralia</taxon>
        <taxon>Lophotrochozoa</taxon>
        <taxon>Mollusca</taxon>
        <taxon>Gastropoda</taxon>
        <taxon>Heterobranchia</taxon>
        <taxon>Euthyneura</taxon>
        <taxon>Panpulmonata</taxon>
        <taxon>Sacoglossa</taxon>
        <taxon>Placobranchoidea</taxon>
        <taxon>Plakobranchidae</taxon>
        <taxon>Elysia</taxon>
    </lineage>
</organism>
<sequence>MACRSGSKSPDASCTKKCAEEKKLQEPELEEWKRTPCVRGLVPPCRRPPTPPPPPKPKTPVPDPEMPKTPCLPPIRACRE</sequence>
<dbReference type="Proteomes" id="UP001283361">
    <property type="component" value="Unassembled WGS sequence"/>
</dbReference>
<name>A0AAE1CSH2_9GAST</name>
<evidence type="ECO:0000256" key="1">
    <source>
        <dbReference type="SAM" id="MobiDB-lite"/>
    </source>
</evidence>
<feature type="region of interest" description="Disordered" evidence="1">
    <location>
        <begin position="42"/>
        <end position="80"/>
    </location>
</feature>
<gene>
    <name evidence="2" type="ORF">RRG08_035346</name>
</gene>
<comment type="caution">
    <text evidence="2">The sequence shown here is derived from an EMBL/GenBank/DDBJ whole genome shotgun (WGS) entry which is preliminary data.</text>
</comment>
<keyword evidence="3" id="KW-1185">Reference proteome</keyword>
<dbReference type="AlphaFoldDB" id="A0AAE1CSH2"/>
<proteinExistence type="predicted"/>
<dbReference type="EMBL" id="JAWDGP010006989">
    <property type="protein sequence ID" value="KAK3731676.1"/>
    <property type="molecule type" value="Genomic_DNA"/>
</dbReference>
<feature type="compositionally biased region" description="Pro residues" evidence="1">
    <location>
        <begin position="45"/>
        <end position="64"/>
    </location>
</feature>
<accession>A0AAE1CSH2</accession>
<evidence type="ECO:0000313" key="3">
    <source>
        <dbReference type="Proteomes" id="UP001283361"/>
    </source>
</evidence>
<evidence type="ECO:0000313" key="2">
    <source>
        <dbReference type="EMBL" id="KAK3731676.1"/>
    </source>
</evidence>
<protein>
    <submittedName>
        <fullName evidence="2">Uncharacterized protein</fullName>
    </submittedName>
</protein>